<organism evidence="2 3">
    <name type="scientific">Cinara cedri</name>
    <dbReference type="NCBI Taxonomy" id="506608"/>
    <lineage>
        <taxon>Eukaryota</taxon>
        <taxon>Metazoa</taxon>
        <taxon>Ecdysozoa</taxon>
        <taxon>Arthropoda</taxon>
        <taxon>Hexapoda</taxon>
        <taxon>Insecta</taxon>
        <taxon>Pterygota</taxon>
        <taxon>Neoptera</taxon>
        <taxon>Paraneoptera</taxon>
        <taxon>Hemiptera</taxon>
        <taxon>Sternorrhyncha</taxon>
        <taxon>Aphidomorpha</taxon>
        <taxon>Aphidoidea</taxon>
        <taxon>Aphididae</taxon>
        <taxon>Lachninae</taxon>
        <taxon>Cinara</taxon>
    </lineage>
</organism>
<evidence type="ECO:0000313" key="2">
    <source>
        <dbReference type="EMBL" id="VVC41423.1"/>
    </source>
</evidence>
<keyword evidence="3" id="KW-1185">Reference proteome</keyword>
<dbReference type="InterPro" id="IPR049012">
    <property type="entry name" value="Mutator_transp_dom"/>
</dbReference>
<name>A0A5E4N9E5_9HEMI</name>
<evidence type="ECO:0000259" key="1">
    <source>
        <dbReference type="Pfam" id="PF20700"/>
    </source>
</evidence>
<feature type="domain" description="Mutator-like transposase" evidence="1">
    <location>
        <begin position="2"/>
        <end position="84"/>
    </location>
</feature>
<accession>A0A5E4N9E5</accession>
<sequence>PVNTRQGFTQLDTLAGVLNMRSMSNNAYQQFHLDLLKHTKVTAIEATIEAGKEEADIAKKEGNINENGIPLITVIADGAWSKRS</sequence>
<dbReference type="Proteomes" id="UP000325440">
    <property type="component" value="Unassembled WGS sequence"/>
</dbReference>
<feature type="non-terminal residue" evidence="2">
    <location>
        <position position="1"/>
    </location>
</feature>
<reference evidence="2 3" key="1">
    <citation type="submission" date="2019-08" db="EMBL/GenBank/DDBJ databases">
        <authorList>
            <person name="Alioto T."/>
            <person name="Alioto T."/>
            <person name="Gomez Garrido J."/>
        </authorList>
    </citation>
    <scope>NUCLEOTIDE SEQUENCE [LARGE SCALE GENOMIC DNA]</scope>
</reference>
<evidence type="ECO:0000313" key="3">
    <source>
        <dbReference type="Proteomes" id="UP000325440"/>
    </source>
</evidence>
<dbReference type="Pfam" id="PF20700">
    <property type="entry name" value="Mutator"/>
    <property type="match status" value="1"/>
</dbReference>
<dbReference type="AlphaFoldDB" id="A0A5E4N9E5"/>
<dbReference type="OrthoDB" id="6624036at2759"/>
<dbReference type="EMBL" id="CABPRJ010001919">
    <property type="protein sequence ID" value="VVC41423.1"/>
    <property type="molecule type" value="Genomic_DNA"/>
</dbReference>
<gene>
    <name evidence="2" type="ORF">CINCED_3A023447</name>
</gene>
<protein>
    <recommendedName>
        <fullName evidence="1">Mutator-like transposase domain-containing protein</fullName>
    </recommendedName>
</protein>
<proteinExistence type="predicted"/>